<dbReference type="OrthoDB" id="6288182at2759"/>
<accession>A0A2B4S4W3</accession>
<sequence>MADSMSFAPPTKACSSSDLMREKLEKWRRMKGRSSVCGAMTVYNRSGSAVSSDINKNANCLQKSLSATSRIMRESRILQRQPESAAERYKRISNHAYKLTGVQKRRKTSSVFQRKALPDSARNLALSGNLKTTPPKQTPRKLKTYKDKTLSMRERLELWRVEKRQPNSDKAAMRSKTLGKRLNWMSASAKENQNNYYRLENTKEVLTPASTKQPFKSGVKSTSKKSTSDCQSHRKSSTVQSNNVWQSKLIQCEVTLQSTFPYDPEVKSYKNKALDIRERLDLWLAEKGKTPKYRTPAVLQHSKSVQQRNSVEEKKRLSFKGGEESACVMDNDVCAISPDEGENVEGKLQECLQQLELNEYDADEVGSKLDFYRSTCSRICQMTNYWLCRAKIAQHQKDYNRVVCLLEQAFVFKAQPDSVLKDAVCAFVNFIKENEPKDEICPSLPHESPPHEAKIDVKDILSEELNSSIIKFCLMEVTPYRKKFKKTFGKQILTPVRRSVRLEQASIQYPSVVQEHGLTVRTLEELPEDVQQDLLFKPNFAVQTELNEAWNKLQLDSDL</sequence>
<evidence type="ECO:0000313" key="3">
    <source>
        <dbReference type="Proteomes" id="UP000225706"/>
    </source>
</evidence>
<dbReference type="Proteomes" id="UP000225706">
    <property type="component" value="Unassembled WGS sequence"/>
</dbReference>
<reference evidence="3" key="1">
    <citation type="journal article" date="2017" name="bioRxiv">
        <title>Comparative analysis of the genomes of Stylophora pistillata and Acropora digitifera provides evidence for extensive differences between species of corals.</title>
        <authorList>
            <person name="Voolstra C.R."/>
            <person name="Li Y."/>
            <person name="Liew Y.J."/>
            <person name="Baumgarten S."/>
            <person name="Zoccola D."/>
            <person name="Flot J.-F."/>
            <person name="Tambutte S."/>
            <person name="Allemand D."/>
            <person name="Aranda M."/>
        </authorList>
    </citation>
    <scope>NUCLEOTIDE SEQUENCE [LARGE SCALE GENOMIC DNA]</scope>
</reference>
<dbReference type="PANTHER" id="PTHR47078">
    <property type="entry name" value="CYTOSKELETON-ASSOCIATED PROTEIN 2-LIKE"/>
    <property type="match status" value="1"/>
</dbReference>
<dbReference type="STRING" id="50429.A0A2B4S4W3"/>
<organism evidence="2 3">
    <name type="scientific">Stylophora pistillata</name>
    <name type="common">Smooth cauliflower coral</name>
    <dbReference type="NCBI Taxonomy" id="50429"/>
    <lineage>
        <taxon>Eukaryota</taxon>
        <taxon>Metazoa</taxon>
        <taxon>Cnidaria</taxon>
        <taxon>Anthozoa</taxon>
        <taxon>Hexacorallia</taxon>
        <taxon>Scleractinia</taxon>
        <taxon>Astrocoeniina</taxon>
        <taxon>Pocilloporidae</taxon>
        <taxon>Stylophora</taxon>
    </lineage>
</organism>
<dbReference type="InterPro" id="IPR052855">
    <property type="entry name" value="CKAP2-like"/>
</dbReference>
<dbReference type="GO" id="GO:0005829">
    <property type="term" value="C:cytosol"/>
    <property type="evidence" value="ECO:0007669"/>
    <property type="project" value="TreeGrafter"/>
</dbReference>
<evidence type="ECO:0000313" key="2">
    <source>
        <dbReference type="EMBL" id="PFX23562.1"/>
    </source>
</evidence>
<dbReference type="GO" id="GO:0005813">
    <property type="term" value="C:centrosome"/>
    <property type="evidence" value="ECO:0007669"/>
    <property type="project" value="TreeGrafter"/>
</dbReference>
<proteinExistence type="predicted"/>
<feature type="compositionally biased region" description="Low complexity" evidence="1">
    <location>
        <begin position="216"/>
        <end position="225"/>
    </location>
</feature>
<dbReference type="EMBL" id="LSMT01000204">
    <property type="protein sequence ID" value="PFX23562.1"/>
    <property type="molecule type" value="Genomic_DNA"/>
</dbReference>
<dbReference type="AlphaFoldDB" id="A0A2B4S4W3"/>
<dbReference type="GO" id="GO:0072686">
    <property type="term" value="C:mitotic spindle"/>
    <property type="evidence" value="ECO:0007669"/>
    <property type="project" value="TreeGrafter"/>
</dbReference>
<evidence type="ECO:0000256" key="1">
    <source>
        <dbReference type="SAM" id="MobiDB-lite"/>
    </source>
</evidence>
<keyword evidence="3" id="KW-1185">Reference proteome</keyword>
<feature type="region of interest" description="Disordered" evidence="1">
    <location>
        <begin position="208"/>
        <end position="238"/>
    </location>
</feature>
<dbReference type="PANTHER" id="PTHR47078:SF1">
    <property type="entry name" value="CYTOSKELETON-ASSOCIATED PROTEIN 2-LIKE"/>
    <property type="match status" value="1"/>
</dbReference>
<protein>
    <submittedName>
        <fullName evidence="2">Cytoskeleton-associated protein 2-like</fullName>
    </submittedName>
</protein>
<name>A0A2B4S4W3_STYPI</name>
<comment type="caution">
    <text evidence="2">The sequence shown here is derived from an EMBL/GenBank/DDBJ whole genome shotgun (WGS) entry which is preliminary data.</text>
</comment>
<gene>
    <name evidence="2" type="primary">CKAP2L</name>
    <name evidence="2" type="ORF">AWC38_SpisGene11900</name>
</gene>